<dbReference type="EnsemblMetazoa" id="CapteT191871">
    <property type="protein sequence ID" value="CapteP191871"/>
    <property type="gene ID" value="CapteG191871"/>
</dbReference>
<proteinExistence type="predicted"/>
<evidence type="ECO:0000313" key="1">
    <source>
        <dbReference type="EMBL" id="ELU09942.1"/>
    </source>
</evidence>
<reference evidence="1 3" key="2">
    <citation type="journal article" date="2013" name="Nature">
        <title>Insights into bilaterian evolution from three spiralian genomes.</title>
        <authorList>
            <person name="Simakov O."/>
            <person name="Marletaz F."/>
            <person name="Cho S.J."/>
            <person name="Edsinger-Gonzales E."/>
            <person name="Havlak P."/>
            <person name="Hellsten U."/>
            <person name="Kuo D.H."/>
            <person name="Larsson T."/>
            <person name="Lv J."/>
            <person name="Arendt D."/>
            <person name="Savage R."/>
            <person name="Osoegawa K."/>
            <person name="de Jong P."/>
            <person name="Grimwood J."/>
            <person name="Chapman J.A."/>
            <person name="Shapiro H."/>
            <person name="Aerts A."/>
            <person name="Otillar R.P."/>
            <person name="Terry A.Y."/>
            <person name="Boore J.L."/>
            <person name="Grigoriev I.V."/>
            <person name="Lindberg D.R."/>
            <person name="Seaver E.C."/>
            <person name="Weisblat D.A."/>
            <person name="Putnam N.H."/>
            <person name="Rokhsar D.S."/>
        </authorList>
    </citation>
    <scope>NUCLEOTIDE SEQUENCE</scope>
    <source>
        <strain evidence="1 3">I ESC-2004</strain>
    </source>
</reference>
<keyword evidence="3" id="KW-1185">Reference proteome</keyword>
<dbReference type="EMBL" id="KB297783">
    <property type="protein sequence ID" value="ELU09942.1"/>
    <property type="molecule type" value="Genomic_DNA"/>
</dbReference>
<dbReference type="AlphaFoldDB" id="R7V144"/>
<sequence>MSTIIYSTDNSVEVHVPRPTKCNKSLHLPYTDWGVQVSKYKDVCIHLIATNRENEKQRVNLKQGLEVTHDHQQIEEFPQIIDGHKFEMVPAVRVHHLDWHNDVTEVISYTLPNGVNIQYDGITDVKINNDALDSETARCGLCGNDDGVFDERGFVKGYNVDGDKCENLYAQGPALSVDITLHSCSSKGITNSSSDWNAMEEPKSITNYSLTTRQQNVWFALLQRVLEVFEQILKILKDGSTRARH</sequence>
<dbReference type="Proteomes" id="UP000014760">
    <property type="component" value="Unassembled WGS sequence"/>
</dbReference>
<reference evidence="3" key="1">
    <citation type="submission" date="2012-12" db="EMBL/GenBank/DDBJ databases">
        <authorList>
            <person name="Hellsten U."/>
            <person name="Grimwood J."/>
            <person name="Chapman J.A."/>
            <person name="Shapiro H."/>
            <person name="Aerts A."/>
            <person name="Otillar R.P."/>
            <person name="Terry A.Y."/>
            <person name="Boore J.L."/>
            <person name="Simakov O."/>
            <person name="Marletaz F."/>
            <person name="Cho S.-J."/>
            <person name="Edsinger-Gonzales E."/>
            <person name="Havlak P."/>
            <person name="Kuo D.-H."/>
            <person name="Larsson T."/>
            <person name="Lv J."/>
            <person name="Arendt D."/>
            <person name="Savage R."/>
            <person name="Osoegawa K."/>
            <person name="de Jong P."/>
            <person name="Lindberg D.R."/>
            <person name="Seaver E.C."/>
            <person name="Weisblat D.A."/>
            <person name="Putnam N.H."/>
            <person name="Grigoriev I.V."/>
            <person name="Rokhsar D.S."/>
        </authorList>
    </citation>
    <scope>NUCLEOTIDE SEQUENCE</scope>
    <source>
        <strain evidence="3">I ESC-2004</strain>
    </source>
</reference>
<reference evidence="2" key="3">
    <citation type="submission" date="2015-06" db="UniProtKB">
        <authorList>
            <consortium name="EnsemblMetazoa"/>
        </authorList>
    </citation>
    <scope>IDENTIFICATION</scope>
</reference>
<organism evidence="1">
    <name type="scientific">Capitella teleta</name>
    <name type="common">Polychaete worm</name>
    <dbReference type="NCBI Taxonomy" id="283909"/>
    <lineage>
        <taxon>Eukaryota</taxon>
        <taxon>Metazoa</taxon>
        <taxon>Spiralia</taxon>
        <taxon>Lophotrochozoa</taxon>
        <taxon>Annelida</taxon>
        <taxon>Polychaeta</taxon>
        <taxon>Sedentaria</taxon>
        <taxon>Scolecida</taxon>
        <taxon>Capitellidae</taxon>
        <taxon>Capitella</taxon>
    </lineage>
</organism>
<accession>R7V144</accession>
<evidence type="ECO:0000313" key="3">
    <source>
        <dbReference type="Proteomes" id="UP000014760"/>
    </source>
</evidence>
<evidence type="ECO:0000313" key="2">
    <source>
        <dbReference type="EnsemblMetazoa" id="CapteP191871"/>
    </source>
</evidence>
<evidence type="ECO:0008006" key="4">
    <source>
        <dbReference type="Google" id="ProtNLM"/>
    </source>
</evidence>
<gene>
    <name evidence="1" type="ORF">CAPTEDRAFT_191871</name>
</gene>
<name>R7V144_CAPTE</name>
<dbReference type="EMBL" id="AMQN01020850">
    <property type="status" value="NOT_ANNOTATED_CDS"/>
    <property type="molecule type" value="Genomic_DNA"/>
</dbReference>
<dbReference type="HOGENOM" id="CLU_1246399_0_0_1"/>
<protein>
    <recommendedName>
        <fullName evidence="4">VWFD domain-containing protein</fullName>
    </recommendedName>
</protein>